<feature type="compositionally biased region" description="Low complexity" evidence="1">
    <location>
        <begin position="179"/>
        <end position="200"/>
    </location>
</feature>
<dbReference type="EMBL" id="LKCN02000001">
    <property type="protein sequence ID" value="RCI15821.1"/>
    <property type="molecule type" value="Genomic_DNA"/>
</dbReference>
<sequence length="272" mass="30491">MAGPNKRRRDRHPDVIHTAPDAKRCALSRDDNMESPDTCSLELPDHDIADLYDQLGLDIQAAEQPLMTIDDILDEALFVEDDEPRHSNELDSALPPSSLVRALDRASRSADEFDPDLLYSTPSSSTGARATQPQHVIPPLTQDSTNWEDVRLSLDDDDDDDDDACKIQPTHRPTNESVALPTPTASALPSPSSSSATWEATAQRANPSTFFFHVQDMLSAKAAMYKNQPHVALDWYARVLYSSRENFFRKQYFQFRDLFKETPPYLTGALVD</sequence>
<comment type="caution">
    <text evidence="2">The sequence shown here is derived from an EMBL/GenBank/DDBJ whole genome shotgun (WGS) entry which is preliminary data.</text>
</comment>
<evidence type="ECO:0000256" key="1">
    <source>
        <dbReference type="SAM" id="MobiDB-lite"/>
    </source>
</evidence>
<proteinExistence type="predicted"/>
<reference evidence="2 3" key="1">
    <citation type="journal article" date="2015" name="BMC Genomics">
        <title>Insights from the genome of Ophiocordyceps polyrhachis-furcata to pathogenicity and host specificity in insect fungi.</title>
        <authorList>
            <person name="Wichadakul D."/>
            <person name="Kobmoo N."/>
            <person name="Ingsriswang S."/>
            <person name="Tangphatsornruang S."/>
            <person name="Chantasingh D."/>
            <person name="Luangsa-ard J.J."/>
            <person name="Eurwilaichitr L."/>
        </authorList>
    </citation>
    <scope>NUCLEOTIDE SEQUENCE [LARGE SCALE GENOMIC DNA]</scope>
    <source>
        <strain evidence="2 3">BCC 54312</strain>
    </source>
</reference>
<feature type="compositionally biased region" description="Polar residues" evidence="1">
    <location>
        <begin position="120"/>
        <end position="134"/>
    </location>
</feature>
<protein>
    <submittedName>
        <fullName evidence="2">Uncharacterized protein</fullName>
    </submittedName>
</protein>
<accession>A0A367LN61</accession>
<evidence type="ECO:0000313" key="2">
    <source>
        <dbReference type="EMBL" id="RCI15821.1"/>
    </source>
</evidence>
<dbReference type="OrthoDB" id="5397183at2759"/>
<evidence type="ECO:0000313" key="3">
    <source>
        <dbReference type="Proteomes" id="UP000253664"/>
    </source>
</evidence>
<gene>
    <name evidence="2" type="ORF">L249_2777</name>
</gene>
<dbReference type="Proteomes" id="UP000253664">
    <property type="component" value="Unassembled WGS sequence"/>
</dbReference>
<organism evidence="2 3">
    <name type="scientific">Ophiocordyceps polyrhachis-furcata BCC 54312</name>
    <dbReference type="NCBI Taxonomy" id="1330021"/>
    <lineage>
        <taxon>Eukaryota</taxon>
        <taxon>Fungi</taxon>
        <taxon>Dikarya</taxon>
        <taxon>Ascomycota</taxon>
        <taxon>Pezizomycotina</taxon>
        <taxon>Sordariomycetes</taxon>
        <taxon>Hypocreomycetidae</taxon>
        <taxon>Hypocreales</taxon>
        <taxon>Ophiocordycipitaceae</taxon>
        <taxon>Ophiocordyceps</taxon>
    </lineage>
</organism>
<keyword evidence="3" id="KW-1185">Reference proteome</keyword>
<feature type="region of interest" description="Disordered" evidence="1">
    <location>
        <begin position="113"/>
        <end position="200"/>
    </location>
</feature>
<name>A0A367LN61_9HYPO</name>
<dbReference type="AlphaFoldDB" id="A0A367LN61"/>